<evidence type="ECO:0000256" key="8">
    <source>
        <dbReference type="ARBA" id="ARBA00023014"/>
    </source>
</evidence>
<dbReference type="Proteomes" id="UP000695000">
    <property type="component" value="Unplaced"/>
</dbReference>
<dbReference type="InterPro" id="IPR058560">
    <property type="entry name" value="DNA_primase_C"/>
</dbReference>
<evidence type="ECO:0000259" key="11">
    <source>
        <dbReference type="Pfam" id="PF04104"/>
    </source>
</evidence>
<keyword evidence="3 10" id="KW-0004">4Fe-4S</keyword>
<gene>
    <name evidence="13" type="primary">LOC108567178</name>
</gene>
<keyword evidence="9 10" id="KW-0238">DNA-binding</keyword>
<dbReference type="Pfam" id="PF26466">
    <property type="entry name" value="DNA_primase_lrg_N"/>
    <property type="match status" value="1"/>
</dbReference>
<accession>A0ABM1N847</accession>
<evidence type="ECO:0000256" key="3">
    <source>
        <dbReference type="ARBA" id="ARBA00022485"/>
    </source>
</evidence>
<dbReference type="Pfam" id="PF04104">
    <property type="entry name" value="DNA_primase_lrg"/>
    <property type="match status" value="1"/>
</dbReference>
<keyword evidence="8 10" id="KW-0411">Iron-sulfur</keyword>
<comment type="similarity">
    <text evidence="1 10">Belongs to the eukaryotic-type primase large subunit family.</text>
</comment>
<comment type="cofactor">
    <cofactor evidence="10">
        <name>[4Fe-4S] cluster</name>
        <dbReference type="ChEBI" id="CHEBI:49883"/>
    </cofactor>
    <text evidence="10">Binds 1 [4Fe-4S] cluster.</text>
</comment>
<sequence length="468" mass="55460">MDLGLNRRRKQQKVIPDGLKELYPHDLNFFTVPPSSEISLSEFEDLAVERLNVLRILAFASQKPVKQFGTEWKNFVYEELQKQNLKKFLRIIKSSGSSNPSELDYQARRADHISHFILRLAYCRSEELRRWFKDRELELFKLRFLELRGASVQQFLEINNLHYYPINEDERDELREQLIDSTGGLFILDNTDFYKVPFSDVPNLVRNRKVFVQSGYAYIPSFELVTCISNIYRHTLSENLIYAFKRMPLLDDDRINHLLHNLNDAYTGKDYSEVNANKSEIQVGNLDKHAKDHYPLCMRHIHETLKANHHLKHGCRLQYLLFLKGIGLKYEDCMEFWRQEFTKNIDEDKFQKQYSYLVKHCYGKVGSMLNYSPYSCVKIITDSVGYGEQHGCPYKQWESTVLKEKLESYGLRQENAIEISEMAQKGHYQLACGKYFEYTRFKENKNVINHPNQYFDESYGAIKREEFE</sequence>
<evidence type="ECO:0000256" key="5">
    <source>
        <dbReference type="ARBA" id="ARBA00022705"/>
    </source>
</evidence>
<keyword evidence="6 10" id="KW-0479">Metal-binding</keyword>
<dbReference type="CDD" id="cd07322">
    <property type="entry name" value="PriL_PriS_Eukaryotic"/>
    <property type="match status" value="1"/>
</dbReference>
<evidence type="ECO:0000256" key="4">
    <source>
        <dbReference type="ARBA" id="ARBA00022515"/>
    </source>
</evidence>
<reference evidence="13" key="1">
    <citation type="submission" date="2025-08" db="UniProtKB">
        <authorList>
            <consortium name="RefSeq"/>
        </authorList>
    </citation>
    <scope>IDENTIFICATION</scope>
    <source>
        <tissue evidence="13">Whole Larva</tissue>
    </source>
</reference>
<dbReference type="Gene3D" id="1.20.930.80">
    <property type="match status" value="1"/>
</dbReference>
<keyword evidence="4 10" id="KW-0639">Primosome</keyword>
<feature type="domain" description="DNA primase large subunit C-terminal" evidence="11">
    <location>
        <begin position="288"/>
        <end position="455"/>
    </location>
</feature>
<evidence type="ECO:0000256" key="6">
    <source>
        <dbReference type="ARBA" id="ARBA00022723"/>
    </source>
</evidence>
<keyword evidence="7 10" id="KW-0408">Iron</keyword>
<evidence type="ECO:0000256" key="2">
    <source>
        <dbReference type="ARBA" id="ARBA00019038"/>
    </source>
</evidence>
<evidence type="ECO:0000256" key="10">
    <source>
        <dbReference type="PIRNR" id="PIRNR009449"/>
    </source>
</evidence>
<keyword evidence="12" id="KW-1185">Reference proteome</keyword>
<keyword evidence="5 10" id="KW-0235">DNA replication</keyword>
<dbReference type="GeneID" id="108567178"/>
<name>A0ABM1N847_NICVS</name>
<evidence type="ECO:0000313" key="13">
    <source>
        <dbReference type="RefSeq" id="XP_017782997.1"/>
    </source>
</evidence>
<evidence type="ECO:0000256" key="7">
    <source>
        <dbReference type="ARBA" id="ARBA00023004"/>
    </source>
</evidence>
<dbReference type="PANTHER" id="PTHR10537:SF3">
    <property type="entry name" value="DNA PRIMASE LARGE SUBUNIT"/>
    <property type="match status" value="1"/>
</dbReference>
<evidence type="ECO:0000256" key="1">
    <source>
        <dbReference type="ARBA" id="ARBA00010564"/>
    </source>
</evidence>
<dbReference type="PANTHER" id="PTHR10537">
    <property type="entry name" value="DNA PRIMASE LARGE SUBUNIT"/>
    <property type="match status" value="1"/>
</dbReference>
<dbReference type="RefSeq" id="XP_017782997.1">
    <property type="nucleotide sequence ID" value="XM_017927508.1"/>
</dbReference>
<proteinExistence type="inferred from homology"/>
<protein>
    <recommendedName>
        <fullName evidence="2 10">DNA primase large subunit</fullName>
    </recommendedName>
</protein>
<comment type="function">
    <text evidence="10">DNA primase is the polymerase that synthesizes small RNA primers for the Okazaki fragments made during discontinuous DNA replication.</text>
</comment>
<organism evidence="12 13">
    <name type="scientific">Nicrophorus vespilloides</name>
    <name type="common">Boreal carrion beetle</name>
    <dbReference type="NCBI Taxonomy" id="110193"/>
    <lineage>
        <taxon>Eukaryota</taxon>
        <taxon>Metazoa</taxon>
        <taxon>Ecdysozoa</taxon>
        <taxon>Arthropoda</taxon>
        <taxon>Hexapoda</taxon>
        <taxon>Insecta</taxon>
        <taxon>Pterygota</taxon>
        <taxon>Neoptera</taxon>
        <taxon>Endopterygota</taxon>
        <taxon>Coleoptera</taxon>
        <taxon>Polyphaga</taxon>
        <taxon>Staphyliniformia</taxon>
        <taxon>Silphidae</taxon>
        <taxon>Nicrophorinae</taxon>
        <taxon>Nicrophorus</taxon>
    </lineage>
</organism>
<dbReference type="InterPro" id="IPR007238">
    <property type="entry name" value="DNA_primase_lsu_euk/arc"/>
</dbReference>
<evidence type="ECO:0000313" key="12">
    <source>
        <dbReference type="Proteomes" id="UP000695000"/>
    </source>
</evidence>
<evidence type="ECO:0000256" key="9">
    <source>
        <dbReference type="ARBA" id="ARBA00023125"/>
    </source>
</evidence>
<dbReference type="InterPro" id="IPR016558">
    <property type="entry name" value="DNA_primase_lsu_euk"/>
</dbReference>
<dbReference type="PIRSF" id="PIRSF009449">
    <property type="entry name" value="DNA_primase_large_subunit"/>
    <property type="match status" value="1"/>
</dbReference>